<proteinExistence type="predicted"/>
<dbReference type="SUPFAM" id="SSF47473">
    <property type="entry name" value="EF-hand"/>
    <property type="match status" value="2"/>
</dbReference>
<feature type="transmembrane region" description="Helical" evidence="3">
    <location>
        <begin position="582"/>
        <end position="606"/>
    </location>
</feature>
<sequence length="609" mass="69348">METKVHLFCQAEENIDLSDDGCNSFATDLSRLIDSKKYIKHSKMTDKRISPKIRDSSPEHKKMCETSVFLFGEEKSSGFSGGKKVKRKKTLQVQLHTERAEIACSSAMPSKKMIRKEKSLYKSSNQYNIHKTLSPLCTSSSIVWKKEMLPNFNQTLYDEVPRGYVYSEELSALQKACTIFSKIRGGKIFVNDLPMIHRLLKISISDSAMRNALKTINIDVNGMLDFSDFLKAVNDACYLVSQDPAFQNALKIFCSIKGGRVAIDEVAAVLDRMDIPVIPETFQEVMKHASIDSNHQVDIRDIIFTLDELQRQYEDVFMEWSALDEATSNRKLSNVSGGCLPHRKKSVLSSRLPKLSLSPKLSRKKLQHHKIMEHNDDLEFKRSKNNLHIKKFVDGIDSSNVGFQESYSKDSINFKRSSEKVDIYDSKSKPRNLKSITSLKKSLDISDIFSIPELQKPAVRRQSSLLNQVSSKEKTAINALENVCEAISKPPENYIAAEELQSILPSIGITLSDKEFKKIVTDTSKNENGMVKLDDFMHALFKEQSLPVYDGSGNHHSILFFCKFVHSGYLNETIQYLYFCDWLISFIIVPSRFIYVIACVRISFIFHAR</sequence>
<evidence type="ECO:0000256" key="1">
    <source>
        <dbReference type="ARBA" id="ARBA00022737"/>
    </source>
</evidence>
<accession>A0A7J8G7Y6</accession>
<dbReference type="EMBL" id="JACASE010000006">
    <property type="protein sequence ID" value="KAF6455795.1"/>
    <property type="molecule type" value="Genomic_DNA"/>
</dbReference>
<evidence type="ECO:0000313" key="5">
    <source>
        <dbReference type="Proteomes" id="UP000593571"/>
    </source>
</evidence>
<dbReference type="Proteomes" id="UP000593571">
    <property type="component" value="Unassembled WGS sequence"/>
</dbReference>
<keyword evidence="3" id="KW-1133">Transmembrane helix</keyword>
<name>A0A7J8G7Y6_ROUAE</name>
<keyword evidence="2" id="KW-0106">Calcium</keyword>
<keyword evidence="5" id="KW-1185">Reference proteome</keyword>
<evidence type="ECO:0000256" key="2">
    <source>
        <dbReference type="ARBA" id="ARBA00022837"/>
    </source>
</evidence>
<keyword evidence="3" id="KW-0812">Transmembrane</keyword>
<gene>
    <name evidence="4" type="ORF">HJG63_004300</name>
</gene>
<keyword evidence="1" id="KW-0677">Repeat</keyword>
<comment type="caution">
    <text evidence="4">The sequence shown here is derived from an EMBL/GenBank/DDBJ whole genome shotgun (WGS) entry which is preliminary data.</text>
</comment>
<reference evidence="4 5" key="1">
    <citation type="journal article" date="2020" name="Nature">
        <title>Six reference-quality genomes reveal evolution of bat adaptations.</title>
        <authorList>
            <person name="Jebb D."/>
            <person name="Huang Z."/>
            <person name="Pippel M."/>
            <person name="Hughes G.M."/>
            <person name="Lavrichenko K."/>
            <person name="Devanna P."/>
            <person name="Winkler S."/>
            <person name="Jermiin L.S."/>
            <person name="Skirmuntt E.C."/>
            <person name="Katzourakis A."/>
            <person name="Burkitt-Gray L."/>
            <person name="Ray D.A."/>
            <person name="Sullivan K.A.M."/>
            <person name="Roscito J.G."/>
            <person name="Kirilenko B.M."/>
            <person name="Davalos L.M."/>
            <person name="Corthals A.P."/>
            <person name="Power M.L."/>
            <person name="Jones G."/>
            <person name="Ransome R.D."/>
            <person name="Dechmann D.K.N."/>
            <person name="Locatelli A.G."/>
            <person name="Puechmaille S.J."/>
            <person name="Fedrigo O."/>
            <person name="Jarvis E.D."/>
            <person name="Hiller M."/>
            <person name="Vernes S.C."/>
            <person name="Myers E.W."/>
            <person name="Teeling E.C."/>
        </authorList>
    </citation>
    <scope>NUCLEOTIDE SEQUENCE [LARGE SCALE GENOMIC DNA]</scope>
    <source>
        <strain evidence="4">MRouAeg1</strain>
        <tissue evidence="4">Muscle</tissue>
    </source>
</reference>
<dbReference type="InterPro" id="IPR011992">
    <property type="entry name" value="EF-hand-dom_pair"/>
</dbReference>
<evidence type="ECO:0000313" key="4">
    <source>
        <dbReference type="EMBL" id="KAF6455795.1"/>
    </source>
</evidence>
<protein>
    <submittedName>
        <fullName evidence="4">EF-hand calcium binding domain 13</fullName>
    </submittedName>
</protein>
<dbReference type="PANTHER" id="PTHR22656:SF1">
    <property type="entry name" value="EF-HAND CALCIUM-BINDING DOMAIN-CONTAINING PROTEIN 13"/>
    <property type="match status" value="1"/>
</dbReference>
<keyword evidence="3" id="KW-0472">Membrane</keyword>
<evidence type="ECO:0000256" key="3">
    <source>
        <dbReference type="SAM" id="Phobius"/>
    </source>
</evidence>
<dbReference type="PANTHER" id="PTHR22656">
    <property type="entry name" value="EF-HAND CALCIUM-BINDING DOMAIN-CONTAINING PROTEIN 13"/>
    <property type="match status" value="1"/>
</dbReference>
<organism evidence="4 5">
    <name type="scientific">Rousettus aegyptiacus</name>
    <name type="common">Egyptian fruit bat</name>
    <name type="synonym">Pteropus aegyptiacus</name>
    <dbReference type="NCBI Taxonomy" id="9407"/>
    <lineage>
        <taxon>Eukaryota</taxon>
        <taxon>Metazoa</taxon>
        <taxon>Chordata</taxon>
        <taxon>Craniata</taxon>
        <taxon>Vertebrata</taxon>
        <taxon>Euteleostomi</taxon>
        <taxon>Mammalia</taxon>
        <taxon>Eutheria</taxon>
        <taxon>Laurasiatheria</taxon>
        <taxon>Chiroptera</taxon>
        <taxon>Yinpterochiroptera</taxon>
        <taxon>Pteropodoidea</taxon>
        <taxon>Pteropodidae</taxon>
        <taxon>Rousettinae</taxon>
        <taxon>Rousettus</taxon>
    </lineage>
</organism>
<dbReference type="Gene3D" id="1.10.238.10">
    <property type="entry name" value="EF-hand"/>
    <property type="match status" value="2"/>
</dbReference>
<dbReference type="AlphaFoldDB" id="A0A7J8G7Y6"/>